<protein>
    <recommendedName>
        <fullName evidence="4">L1 transposable element RRM domain-containing protein</fullName>
    </recommendedName>
</protein>
<dbReference type="Gene3D" id="3.30.70.1820">
    <property type="entry name" value="L1 transposable element, RRM domain"/>
    <property type="match status" value="1"/>
</dbReference>
<accession>A0AAD1RCF2</accession>
<proteinExistence type="predicted"/>
<feature type="region of interest" description="Disordered" evidence="1">
    <location>
        <begin position="272"/>
        <end position="308"/>
    </location>
</feature>
<evidence type="ECO:0000313" key="3">
    <source>
        <dbReference type="Proteomes" id="UP001295444"/>
    </source>
</evidence>
<reference evidence="2" key="1">
    <citation type="submission" date="2022-03" db="EMBL/GenBank/DDBJ databases">
        <authorList>
            <person name="Alioto T."/>
            <person name="Alioto T."/>
            <person name="Gomez Garrido J."/>
        </authorList>
    </citation>
    <scope>NUCLEOTIDE SEQUENCE</scope>
</reference>
<dbReference type="EMBL" id="OW240913">
    <property type="protein sequence ID" value="CAH2247978.1"/>
    <property type="molecule type" value="Genomic_DNA"/>
</dbReference>
<dbReference type="AlphaFoldDB" id="A0AAD1RCF2"/>
<name>A0AAD1RCF2_PELCU</name>
<keyword evidence="3" id="KW-1185">Reference proteome</keyword>
<organism evidence="2 3">
    <name type="scientific">Pelobates cultripes</name>
    <name type="common">Western spadefoot toad</name>
    <dbReference type="NCBI Taxonomy" id="61616"/>
    <lineage>
        <taxon>Eukaryota</taxon>
        <taxon>Metazoa</taxon>
        <taxon>Chordata</taxon>
        <taxon>Craniata</taxon>
        <taxon>Vertebrata</taxon>
        <taxon>Euteleostomi</taxon>
        <taxon>Amphibia</taxon>
        <taxon>Batrachia</taxon>
        <taxon>Anura</taxon>
        <taxon>Pelobatoidea</taxon>
        <taxon>Pelobatidae</taxon>
        <taxon>Pelobates</taxon>
    </lineage>
</organism>
<dbReference type="PANTHER" id="PTHR11505">
    <property type="entry name" value="L1 TRANSPOSABLE ELEMENT-RELATED"/>
    <property type="match status" value="1"/>
</dbReference>
<dbReference type="Proteomes" id="UP001295444">
    <property type="component" value="Chromosome 02"/>
</dbReference>
<evidence type="ECO:0000256" key="1">
    <source>
        <dbReference type="SAM" id="MobiDB-lite"/>
    </source>
</evidence>
<dbReference type="InterPro" id="IPR004244">
    <property type="entry name" value="Transposase_22"/>
</dbReference>
<gene>
    <name evidence="2" type="ORF">PECUL_23A049666</name>
</gene>
<evidence type="ECO:0000313" key="2">
    <source>
        <dbReference type="EMBL" id="CAH2247978.1"/>
    </source>
</evidence>
<sequence length="308" mass="34821">MAPTTPPGPESSVLERIEDRLGSLTASMATKDDLKSLTTAIQDTLRAEMAGIRSEVASHAGRITSMEEAAEALTARQTSADTAIARQGTLLLSMRRHLEDLDNRGRRCNIRIRGVPEDDSTAENVVEILTEIFQTILQPTSPEHIEFEQAHRITRPRSMEDGPRDLICCLHSFPVKDTIMRKARERPTWPYRSAQVALYNDLSPITLEARRALHPVTAALRDRNISYKWGFPFALLARHHNSWISMRWPEDVPRFMEELGLPTPVVPNWILGSTAPVPRPQRMPRRREARSPSAHPARQRRNPASPEE</sequence>
<evidence type="ECO:0008006" key="4">
    <source>
        <dbReference type="Google" id="ProtNLM"/>
    </source>
</evidence>